<reference evidence="2" key="2">
    <citation type="submission" date="2023-06" db="EMBL/GenBank/DDBJ databases">
        <authorList>
            <consortium name="Lawrence Berkeley National Laboratory"/>
            <person name="Haridas S."/>
            <person name="Hensen N."/>
            <person name="Bonometti L."/>
            <person name="Westerberg I."/>
            <person name="Brannstrom I.O."/>
            <person name="Guillou S."/>
            <person name="Cros-Aarteil S."/>
            <person name="Calhoun S."/>
            <person name="Kuo A."/>
            <person name="Mondo S."/>
            <person name="Pangilinan J."/>
            <person name="Riley R."/>
            <person name="Labutti K."/>
            <person name="Andreopoulos B."/>
            <person name="Lipzen A."/>
            <person name="Chen C."/>
            <person name="Yanf M."/>
            <person name="Daum C."/>
            <person name="Ng V."/>
            <person name="Clum A."/>
            <person name="Steindorff A."/>
            <person name="Ohm R."/>
            <person name="Martin F."/>
            <person name="Silar P."/>
            <person name="Natvig D."/>
            <person name="Lalanne C."/>
            <person name="Gautier V."/>
            <person name="Ament-Velasquez S.L."/>
            <person name="Kruys A."/>
            <person name="Hutchinson M.I."/>
            <person name="Powell A.J."/>
            <person name="Barry K."/>
            <person name="Miller A.N."/>
            <person name="Grigoriev I.V."/>
            <person name="Debuchy R."/>
            <person name="Gladieux P."/>
            <person name="Thoren M.H."/>
            <person name="Johannesson H."/>
        </authorList>
    </citation>
    <scope>NUCLEOTIDE SEQUENCE</scope>
    <source>
        <strain evidence="2">CBS 314.62</strain>
    </source>
</reference>
<comment type="caution">
    <text evidence="2">The sequence shown here is derived from an EMBL/GenBank/DDBJ whole genome shotgun (WGS) entry which is preliminary data.</text>
</comment>
<dbReference type="Proteomes" id="UP001270362">
    <property type="component" value="Unassembled WGS sequence"/>
</dbReference>
<accession>A0AAE1CE88</accession>
<protein>
    <submittedName>
        <fullName evidence="2">Uncharacterized protein</fullName>
    </submittedName>
</protein>
<dbReference type="EMBL" id="JAULSO010000002">
    <property type="protein sequence ID" value="KAK3690543.1"/>
    <property type="molecule type" value="Genomic_DNA"/>
</dbReference>
<evidence type="ECO:0000313" key="2">
    <source>
        <dbReference type="EMBL" id="KAK3690543.1"/>
    </source>
</evidence>
<keyword evidence="1" id="KW-0472">Membrane</keyword>
<dbReference type="AlphaFoldDB" id="A0AAE1CE88"/>
<evidence type="ECO:0000256" key="1">
    <source>
        <dbReference type="SAM" id="Phobius"/>
    </source>
</evidence>
<gene>
    <name evidence="2" type="ORF">B0T22DRAFT_194075</name>
</gene>
<reference evidence="2" key="1">
    <citation type="journal article" date="2023" name="Mol. Phylogenet. Evol.">
        <title>Genome-scale phylogeny and comparative genomics of the fungal order Sordariales.</title>
        <authorList>
            <person name="Hensen N."/>
            <person name="Bonometti L."/>
            <person name="Westerberg I."/>
            <person name="Brannstrom I.O."/>
            <person name="Guillou S."/>
            <person name="Cros-Aarteil S."/>
            <person name="Calhoun S."/>
            <person name="Haridas S."/>
            <person name="Kuo A."/>
            <person name="Mondo S."/>
            <person name="Pangilinan J."/>
            <person name="Riley R."/>
            <person name="LaButti K."/>
            <person name="Andreopoulos B."/>
            <person name="Lipzen A."/>
            <person name="Chen C."/>
            <person name="Yan M."/>
            <person name="Daum C."/>
            <person name="Ng V."/>
            <person name="Clum A."/>
            <person name="Steindorff A."/>
            <person name="Ohm R.A."/>
            <person name="Martin F."/>
            <person name="Silar P."/>
            <person name="Natvig D.O."/>
            <person name="Lalanne C."/>
            <person name="Gautier V."/>
            <person name="Ament-Velasquez S.L."/>
            <person name="Kruys A."/>
            <person name="Hutchinson M.I."/>
            <person name="Powell A.J."/>
            <person name="Barry K."/>
            <person name="Miller A.N."/>
            <person name="Grigoriev I.V."/>
            <person name="Debuchy R."/>
            <person name="Gladieux P."/>
            <person name="Hiltunen Thoren M."/>
            <person name="Johannesson H."/>
        </authorList>
    </citation>
    <scope>NUCLEOTIDE SEQUENCE</scope>
    <source>
        <strain evidence="2">CBS 314.62</strain>
    </source>
</reference>
<keyword evidence="3" id="KW-1185">Reference proteome</keyword>
<sequence length="267" mass="29478">MSCSMPSSVLKHPTQLDQHQATISARMEFDDDSLELILHFVASASGITTLLLLVVLPVPYLFPNGYFATKSFDDGSESHPHDKTPTPKSSNHVLSPITCTSIATKMASTALARHYTAMKSILLSLLATITGLYQDTRQHLAKHTTRANSPSPRLQHGLFDGLGAISHVICVVVCREDHPLGFETRLFITFRRQLLQYSRPSAIHDAHRHAGSSGRTMSMGSSTTRVFGISPRRRTDRIRVPEFDLDARLCQVLPTNRPLERIGLLGG</sequence>
<proteinExistence type="predicted"/>
<feature type="transmembrane region" description="Helical" evidence="1">
    <location>
        <begin position="36"/>
        <end position="62"/>
    </location>
</feature>
<evidence type="ECO:0000313" key="3">
    <source>
        <dbReference type="Proteomes" id="UP001270362"/>
    </source>
</evidence>
<keyword evidence="1" id="KW-1133">Transmembrane helix</keyword>
<organism evidence="2 3">
    <name type="scientific">Podospora appendiculata</name>
    <dbReference type="NCBI Taxonomy" id="314037"/>
    <lineage>
        <taxon>Eukaryota</taxon>
        <taxon>Fungi</taxon>
        <taxon>Dikarya</taxon>
        <taxon>Ascomycota</taxon>
        <taxon>Pezizomycotina</taxon>
        <taxon>Sordariomycetes</taxon>
        <taxon>Sordariomycetidae</taxon>
        <taxon>Sordariales</taxon>
        <taxon>Podosporaceae</taxon>
        <taxon>Podospora</taxon>
    </lineage>
</organism>
<name>A0AAE1CE88_9PEZI</name>
<keyword evidence="1" id="KW-0812">Transmembrane</keyword>